<evidence type="ECO:0000256" key="4">
    <source>
        <dbReference type="ARBA" id="ARBA00022833"/>
    </source>
</evidence>
<keyword evidence="3 5" id="KW-0479">Metal-binding</keyword>
<dbReference type="OrthoDB" id="261426at2759"/>
<dbReference type="Proteomes" id="UP000053815">
    <property type="component" value="Unassembled WGS sequence"/>
</dbReference>
<accession>A0A0C9M7P6</accession>
<dbReference type="PIRSF" id="PIRSF037505">
    <property type="entry name" value="Betaine_HMT"/>
    <property type="match status" value="1"/>
</dbReference>
<keyword evidence="2 6" id="KW-0808">Transferase</keyword>
<organism evidence="8">
    <name type="scientific">Mucor ambiguus</name>
    <dbReference type="NCBI Taxonomy" id="91626"/>
    <lineage>
        <taxon>Eukaryota</taxon>
        <taxon>Fungi</taxon>
        <taxon>Fungi incertae sedis</taxon>
        <taxon>Mucoromycota</taxon>
        <taxon>Mucoromycotina</taxon>
        <taxon>Mucoromycetes</taxon>
        <taxon>Mucorales</taxon>
        <taxon>Mucorineae</taxon>
        <taxon>Mucoraceae</taxon>
        <taxon>Mucor</taxon>
    </lineage>
</organism>
<dbReference type="Gene3D" id="3.20.20.330">
    <property type="entry name" value="Homocysteine-binding-like domain"/>
    <property type="match status" value="1"/>
</dbReference>
<feature type="domain" description="Hcy-binding" evidence="7">
    <location>
        <begin position="1"/>
        <end position="321"/>
    </location>
</feature>
<evidence type="ECO:0000313" key="9">
    <source>
        <dbReference type="Proteomes" id="UP000053815"/>
    </source>
</evidence>
<keyword evidence="4 5" id="KW-0862">Zinc</keyword>
<evidence type="ECO:0000313" key="8">
    <source>
        <dbReference type="EMBL" id="GAN03074.1"/>
    </source>
</evidence>
<evidence type="ECO:0000256" key="5">
    <source>
        <dbReference type="PIRSR" id="PIRSR037505-2"/>
    </source>
</evidence>
<feature type="binding site" evidence="5 6">
    <location>
        <position position="307"/>
    </location>
    <ligand>
        <name>Zn(2+)</name>
        <dbReference type="ChEBI" id="CHEBI:29105"/>
    </ligand>
</feature>
<dbReference type="GO" id="GO:0008270">
    <property type="term" value="F:zinc ion binding"/>
    <property type="evidence" value="ECO:0007669"/>
    <property type="project" value="InterPro"/>
</dbReference>
<dbReference type="Pfam" id="PF02574">
    <property type="entry name" value="S-methyl_trans"/>
    <property type="match status" value="1"/>
</dbReference>
<feature type="binding site" evidence="5 6">
    <location>
        <position position="306"/>
    </location>
    <ligand>
        <name>Zn(2+)</name>
        <dbReference type="ChEBI" id="CHEBI:29105"/>
    </ligand>
</feature>
<dbReference type="PROSITE" id="PS50970">
    <property type="entry name" value="HCY"/>
    <property type="match status" value="1"/>
</dbReference>
<evidence type="ECO:0000259" key="7">
    <source>
        <dbReference type="PROSITE" id="PS50970"/>
    </source>
</evidence>
<gene>
    <name evidence="8" type="ORF">MAM1_0033c02525</name>
</gene>
<evidence type="ECO:0000256" key="1">
    <source>
        <dbReference type="ARBA" id="ARBA00022603"/>
    </source>
</evidence>
<evidence type="ECO:0000256" key="3">
    <source>
        <dbReference type="ARBA" id="ARBA00022723"/>
    </source>
</evidence>
<dbReference type="SUPFAM" id="SSF82282">
    <property type="entry name" value="Homocysteine S-methyltransferase"/>
    <property type="match status" value="1"/>
</dbReference>
<dbReference type="PANTHER" id="PTHR46015:SF1">
    <property type="entry name" value="HOMOCYSTEINE S-METHYLTRANSFERASE-LIKE ISOFORM 1"/>
    <property type="match status" value="1"/>
</dbReference>
<name>A0A0C9M7P6_9FUNG</name>
<dbReference type="AlphaFoldDB" id="A0A0C9M7P6"/>
<dbReference type="InterPro" id="IPR051486">
    <property type="entry name" value="Hcy_S-methyltransferase"/>
</dbReference>
<dbReference type="GO" id="GO:0008898">
    <property type="term" value="F:S-adenosylmethionine-homocysteine S-methyltransferase activity"/>
    <property type="evidence" value="ECO:0007669"/>
    <property type="project" value="TreeGrafter"/>
</dbReference>
<dbReference type="GO" id="GO:0009086">
    <property type="term" value="P:methionine biosynthetic process"/>
    <property type="evidence" value="ECO:0007669"/>
    <property type="project" value="InterPro"/>
</dbReference>
<keyword evidence="1 6" id="KW-0489">Methyltransferase</keyword>
<comment type="cofactor">
    <cofactor evidence="5">
        <name>Zn(2+)</name>
        <dbReference type="ChEBI" id="CHEBI:29105"/>
    </cofactor>
    <text evidence="5">Binds 1 zinc ion per subunit.</text>
</comment>
<reference evidence="8" key="1">
    <citation type="submission" date="2014-09" db="EMBL/GenBank/DDBJ databases">
        <title>Draft genome sequence of an oleaginous Mucoromycotina fungus Mucor ambiguus NBRC6742.</title>
        <authorList>
            <person name="Takeda I."/>
            <person name="Yamane N."/>
            <person name="Morita T."/>
            <person name="Tamano K."/>
            <person name="Machida M."/>
            <person name="Baker S."/>
            <person name="Koike H."/>
        </authorList>
    </citation>
    <scope>NUCLEOTIDE SEQUENCE</scope>
    <source>
        <strain evidence="8">NBRC 6742</strain>
    </source>
</reference>
<dbReference type="EMBL" id="DF836322">
    <property type="protein sequence ID" value="GAN03074.1"/>
    <property type="molecule type" value="Genomic_DNA"/>
</dbReference>
<dbReference type="InterPro" id="IPR036589">
    <property type="entry name" value="HCY_dom_sf"/>
</dbReference>
<keyword evidence="9" id="KW-1185">Reference proteome</keyword>
<dbReference type="GO" id="GO:0032259">
    <property type="term" value="P:methylation"/>
    <property type="evidence" value="ECO:0007669"/>
    <property type="project" value="UniProtKB-KW"/>
</dbReference>
<feature type="binding site" evidence="5 6">
    <location>
        <position position="232"/>
    </location>
    <ligand>
        <name>Zn(2+)</name>
        <dbReference type="ChEBI" id="CHEBI:29105"/>
    </ligand>
</feature>
<dbReference type="STRING" id="91626.A0A0C9M7P6"/>
<dbReference type="InterPro" id="IPR017226">
    <property type="entry name" value="BHMT-like"/>
</dbReference>
<dbReference type="PANTHER" id="PTHR46015">
    <property type="entry name" value="ZGC:172121"/>
    <property type="match status" value="1"/>
</dbReference>
<evidence type="ECO:0000256" key="6">
    <source>
        <dbReference type="PROSITE-ProRule" id="PRU00333"/>
    </source>
</evidence>
<dbReference type="GO" id="GO:0033528">
    <property type="term" value="P:S-methylmethionine cycle"/>
    <property type="evidence" value="ECO:0007669"/>
    <property type="project" value="TreeGrafter"/>
</dbReference>
<protein>
    <submittedName>
        <fullName evidence="8">Homocysteine S-methyltransferase 3-like</fullName>
    </submittedName>
</protein>
<sequence>MSFQYPLILDGGFATELERSFGKDLSGKLWSAQCLQDDPEAIKSVHKLYYEAGANVATTCSYQASMEGFIRAGYSEHHAVTLMRKSVSLALEARDEYKQAHHNDDQQRLVALSIGCYGAVLANGAEYTGDYGDITLQRLVQFHKERLSLFLSTTTGSGSVDLVIFETIPSYLEAQAIKDMIYYWDVKDIALPPVAVSFQCRSDDQIADGTPVLNALQVLNDVQGVFAIGINCTKPKYVENLLATVAQFNKQQKNGKALIAYPDGGEEWNAVARSWDDSAKLPEETFGCMMAKCVEDYGPRVLVGGCCGTGPAHIKNIREFLNKK</sequence>
<proteinExistence type="predicted"/>
<dbReference type="InterPro" id="IPR003726">
    <property type="entry name" value="HCY_dom"/>
</dbReference>
<evidence type="ECO:0000256" key="2">
    <source>
        <dbReference type="ARBA" id="ARBA00022679"/>
    </source>
</evidence>
<dbReference type="NCBIfam" id="NF007020">
    <property type="entry name" value="PRK09485.1"/>
    <property type="match status" value="1"/>
</dbReference>